<feature type="chain" id="PRO_5035186901" evidence="7">
    <location>
        <begin position="29"/>
        <end position="165"/>
    </location>
</feature>
<dbReference type="Xenbase" id="XB-GENE-29096151">
    <property type="gene designation" value="LOC116410429"/>
</dbReference>
<evidence type="ECO:0000313" key="8">
    <source>
        <dbReference type="Proteomes" id="UP000008143"/>
    </source>
</evidence>
<evidence type="ECO:0000313" key="10">
    <source>
        <dbReference type="Xenbase" id="XB-GENE-29096151"/>
    </source>
</evidence>
<reference evidence="9" key="1">
    <citation type="submission" date="2025-08" db="UniProtKB">
        <authorList>
            <consortium name="RefSeq"/>
        </authorList>
    </citation>
    <scope>IDENTIFICATION</scope>
    <source>
        <strain evidence="9">Nigerian</strain>
        <tissue evidence="9">Liver and blood</tissue>
    </source>
</reference>
<dbReference type="RefSeq" id="XP_031756828.1">
    <property type="nucleotide sequence ID" value="XM_031900968.1"/>
</dbReference>
<name>A0A8J1JG25_XENTR</name>
<gene>
    <name evidence="9 10" type="primary">LOC116410429</name>
</gene>
<evidence type="ECO:0000256" key="7">
    <source>
        <dbReference type="SAM" id="SignalP"/>
    </source>
</evidence>
<dbReference type="Pfam" id="PF03414">
    <property type="entry name" value="Glyco_transf_6"/>
    <property type="match status" value="1"/>
</dbReference>
<evidence type="ECO:0000256" key="6">
    <source>
        <dbReference type="PIRSR" id="PIRSR605076-2"/>
    </source>
</evidence>
<feature type="signal peptide" evidence="7">
    <location>
        <begin position="1"/>
        <end position="28"/>
    </location>
</feature>
<dbReference type="PANTHER" id="PTHR10462">
    <property type="entry name" value="GLYCOSYLTRANSFERASE-RELATED"/>
    <property type="match status" value="1"/>
</dbReference>
<proteinExistence type="inferred from homology"/>
<sequence length="165" mass="19615">MISKKCVGGCLIVLLLFLLVCFMQDTQIAKHLEHAKNLFLNERKIQHLTMEQCEKKLLLDQKNRSMQNRQIVFQEKHVEDAKNVDIYERKIQDLNMEIKQCERKLLLDRKDLSRKPALQILTLWLAPIVWDGTYDLRILNNQFKNKTIGLFVFAVKKNLRPFYTN</sequence>
<dbReference type="OrthoDB" id="8948753at2759"/>
<keyword evidence="7" id="KW-0732">Signal</keyword>
<keyword evidence="4" id="KW-0328">Glycosyltransferase</keyword>
<comment type="cofactor">
    <cofactor evidence="1">
        <name>Mn(2+)</name>
        <dbReference type="ChEBI" id="CHEBI:29035"/>
    </cofactor>
</comment>
<dbReference type="Proteomes" id="UP000008143">
    <property type="component" value="Chromosome 4"/>
</dbReference>
<dbReference type="Gene3D" id="3.90.550.10">
    <property type="entry name" value="Spore Coat Polysaccharide Biosynthesis Protein SpsA, Chain A"/>
    <property type="match status" value="1"/>
</dbReference>
<evidence type="ECO:0000256" key="4">
    <source>
        <dbReference type="ARBA" id="ARBA00022676"/>
    </source>
</evidence>
<dbReference type="GO" id="GO:0005975">
    <property type="term" value="P:carbohydrate metabolic process"/>
    <property type="evidence" value="ECO:0007669"/>
    <property type="project" value="InterPro"/>
</dbReference>
<comment type="subcellular location">
    <subcellularLocation>
        <location evidence="2">Membrane</location>
        <topology evidence="2">Single-pass type II membrane protein</topology>
    </subcellularLocation>
</comment>
<dbReference type="GO" id="GO:0016758">
    <property type="term" value="F:hexosyltransferase activity"/>
    <property type="evidence" value="ECO:0007669"/>
    <property type="project" value="InterPro"/>
</dbReference>
<dbReference type="AGR" id="Xenbase:XB-GENE-29096151"/>
<evidence type="ECO:0000313" key="9">
    <source>
        <dbReference type="RefSeq" id="XP_031756828.1"/>
    </source>
</evidence>
<dbReference type="AlphaFoldDB" id="A0A8J1JG25"/>
<evidence type="ECO:0000256" key="2">
    <source>
        <dbReference type="ARBA" id="ARBA00004606"/>
    </source>
</evidence>
<organism evidence="8 9">
    <name type="scientific">Xenopus tropicalis</name>
    <name type="common">Western clawed frog</name>
    <name type="synonym">Silurana tropicalis</name>
    <dbReference type="NCBI Taxonomy" id="8364"/>
    <lineage>
        <taxon>Eukaryota</taxon>
        <taxon>Metazoa</taxon>
        <taxon>Chordata</taxon>
        <taxon>Craniata</taxon>
        <taxon>Vertebrata</taxon>
        <taxon>Euteleostomi</taxon>
        <taxon>Amphibia</taxon>
        <taxon>Batrachia</taxon>
        <taxon>Anura</taxon>
        <taxon>Pipoidea</taxon>
        <taxon>Pipidae</taxon>
        <taxon>Xenopodinae</taxon>
        <taxon>Xenopus</taxon>
        <taxon>Silurana</taxon>
    </lineage>
</organism>
<dbReference type="GeneID" id="116410429"/>
<dbReference type="GO" id="GO:0016020">
    <property type="term" value="C:membrane"/>
    <property type="evidence" value="ECO:0007669"/>
    <property type="project" value="UniProtKB-SubCell"/>
</dbReference>
<evidence type="ECO:0000256" key="1">
    <source>
        <dbReference type="ARBA" id="ARBA00001936"/>
    </source>
</evidence>
<dbReference type="InterPro" id="IPR005076">
    <property type="entry name" value="Glyco_trans_6"/>
</dbReference>
<dbReference type="InterPro" id="IPR029044">
    <property type="entry name" value="Nucleotide-diphossugar_trans"/>
</dbReference>
<evidence type="ECO:0000256" key="3">
    <source>
        <dbReference type="ARBA" id="ARBA00010413"/>
    </source>
</evidence>
<keyword evidence="5" id="KW-0808">Transferase</keyword>
<dbReference type="SUPFAM" id="SSF53448">
    <property type="entry name" value="Nucleotide-diphospho-sugar transferases"/>
    <property type="match status" value="1"/>
</dbReference>
<dbReference type="PANTHER" id="PTHR10462:SF57">
    <property type="entry name" value="HISTO-BLOOD GROUP ABO SYSTEM TRANSFERASE 2"/>
    <property type="match status" value="1"/>
</dbReference>
<dbReference type="KEGG" id="xtr:116410429"/>
<keyword evidence="8" id="KW-1185">Reference proteome</keyword>
<comment type="similarity">
    <text evidence="3">Belongs to the glycosyltransferase 6 family.</text>
</comment>
<feature type="binding site" evidence="6">
    <location>
        <begin position="153"/>
        <end position="155"/>
    </location>
    <ligand>
        <name>UDP-N-acetyl-alpha-D-galactosamine</name>
        <dbReference type="ChEBI" id="CHEBI:67138"/>
    </ligand>
</feature>
<accession>A0A8J1JG25</accession>
<protein>
    <submittedName>
        <fullName evidence="9">N-acetyllactosaminide alpha-1,3-galactosyltransferase-like isoform X1</fullName>
    </submittedName>
</protein>
<evidence type="ECO:0000256" key="5">
    <source>
        <dbReference type="ARBA" id="ARBA00022679"/>
    </source>
</evidence>